<proteinExistence type="predicted"/>
<evidence type="ECO:0000313" key="3">
    <source>
        <dbReference type="Proteomes" id="UP001597249"/>
    </source>
</evidence>
<name>A0ABW4B7T6_9LACO</name>
<accession>A0ABW4B7T6</accession>
<gene>
    <name evidence="2" type="ORF">ACFQ3L_00620</name>
</gene>
<dbReference type="Proteomes" id="UP001597249">
    <property type="component" value="Unassembled WGS sequence"/>
</dbReference>
<feature type="signal peptide" evidence="1">
    <location>
        <begin position="1"/>
        <end position="18"/>
    </location>
</feature>
<dbReference type="RefSeq" id="WP_125584547.1">
    <property type="nucleotide sequence ID" value="NZ_JBHTMO010000001.1"/>
</dbReference>
<dbReference type="EMBL" id="JBHTMO010000001">
    <property type="protein sequence ID" value="MFD1392093.1"/>
    <property type="molecule type" value="Genomic_DNA"/>
</dbReference>
<organism evidence="2 3">
    <name type="scientific">Lacticaseibacillus jixianensis</name>
    <dbReference type="NCBI Taxonomy" id="2486012"/>
    <lineage>
        <taxon>Bacteria</taxon>
        <taxon>Bacillati</taxon>
        <taxon>Bacillota</taxon>
        <taxon>Bacilli</taxon>
        <taxon>Lactobacillales</taxon>
        <taxon>Lactobacillaceae</taxon>
        <taxon>Lacticaseibacillus</taxon>
    </lineage>
</organism>
<reference evidence="3" key="1">
    <citation type="journal article" date="2019" name="Int. J. Syst. Evol. Microbiol.">
        <title>The Global Catalogue of Microorganisms (GCM) 10K type strain sequencing project: providing services to taxonomists for standard genome sequencing and annotation.</title>
        <authorList>
            <consortium name="The Broad Institute Genomics Platform"/>
            <consortium name="The Broad Institute Genome Sequencing Center for Infectious Disease"/>
            <person name="Wu L."/>
            <person name="Ma J."/>
        </authorList>
    </citation>
    <scope>NUCLEOTIDE SEQUENCE [LARGE SCALE GENOMIC DNA]</scope>
    <source>
        <strain evidence="3">CCM 8911</strain>
    </source>
</reference>
<sequence>MKKTGLLFVGLAAVLTLAGCGTKLSTSKTTYSNSGMVAIVKGDATGKAVSYTAATKAGKTTVNDGKFTFTVPMSTKQQDVTIKDGNKTVSVTVKAAKSLGEYKKIAAKYNQAIVATALPASVQKQLRAAATQKQPTKQEIAALPAAEQQKLVAQQQALQAAMKTASAKTKDQQLPGSVAGLKEALAAEGGKLRVNVQDGQLISATQIAPIKTIKDKRKQAEFGQMFGLLANAVGADAKKVGKDFQQALKDQDGRNTTIKTIKSNGVRFNVGASADDLFIYVTK</sequence>
<protein>
    <recommendedName>
        <fullName evidence="4">Lipoprotein</fullName>
    </recommendedName>
</protein>
<evidence type="ECO:0008006" key="4">
    <source>
        <dbReference type="Google" id="ProtNLM"/>
    </source>
</evidence>
<keyword evidence="1" id="KW-0732">Signal</keyword>
<dbReference type="PROSITE" id="PS51257">
    <property type="entry name" value="PROKAR_LIPOPROTEIN"/>
    <property type="match status" value="1"/>
</dbReference>
<comment type="caution">
    <text evidence="2">The sequence shown here is derived from an EMBL/GenBank/DDBJ whole genome shotgun (WGS) entry which is preliminary data.</text>
</comment>
<evidence type="ECO:0000256" key="1">
    <source>
        <dbReference type="SAM" id="SignalP"/>
    </source>
</evidence>
<feature type="chain" id="PRO_5046361563" description="Lipoprotein" evidence="1">
    <location>
        <begin position="19"/>
        <end position="283"/>
    </location>
</feature>
<keyword evidence="3" id="KW-1185">Reference proteome</keyword>
<evidence type="ECO:0000313" key="2">
    <source>
        <dbReference type="EMBL" id="MFD1392093.1"/>
    </source>
</evidence>